<evidence type="ECO:0000313" key="3">
    <source>
        <dbReference type="Proteomes" id="UP000467840"/>
    </source>
</evidence>
<dbReference type="PANTHER" id="PTHR35317:SF31">
    <property type="entry name" value="DUF4219 DOMAIN-CONTAINING PROTEIN"/>
    <property type="match status" value="1"/>
</dbReference>
<dbReference type="InterPro" id="IPR043502">
    <property type="entry name" value="DNA/RNA_pol_sf"/>
</dbReference>
<dbReference type="Pfam" id="PF07727">
    <property type="entry name" value="RVT_2"/>
    <property type="match status" value="1"/>
</dbReference>
<name>A0A6A6M1X9_HEVBR</name>
<comment type="caution">
    <text evidence="2">The sequence shown here is derived from an EMBL/GenBank/DDBJ whole genome shotgun (WGS) entry which is preliminary data.</text>
</comment>
<dbReference type="Proteomes" id="UP000467840">
    <property type="component" value="Chromosome 9"/>
</dbReference>
<gene>
    <name evidence="2" type="ORF">GH714_021555</name>
</gene>
<dbReference type="AlphaFoldDB" id="A0A6A6M1X9"/>
<dbReference type="EMBL" id="JAAGAX010000008">
    <property type="protein sequence ID" value="KAF2306807.1"/>
    <property type="molecule type" value="Genomic_DNA"/>
</dbReference>
<dbReference type="Pfam" id="PF14223">
    <property type="entry name" value="Retrotran_gag_2"/>
    <property type="match status" value="1"/>
</dbReference>
<accession>A0A6A6M1X9</accession>
<keyword evidence="3" id="KW-1185">Reference proteome</keyword>
<protein>
    <recommendedName>
        <fullName evidence="1">Reverse transcriptase Ty1/copia-type domain-containing protein</fullName>
    </recommendedName>
</protein>
<dbReference type="PANTHER" id="PTHR35317">
    <property type="entry name" value="OS04G0629600 PROTEIN"/>
    <property type="match status" value="1"/>
</dbReference>
<dbReference type="SUPFAM" id="SSF56672">
    <property type="entry name" value="DNA/RNA polymerases"/>
    <property type="match status" value="1"/>
</dbReference>
<feature type="domain" description="Reverse transcriptase Ty1/copia-type" evidence="1">
    <location>
        <begin position="200"/>
        <end position="285"/>
    </location>
</feature>
<dbReference type="InterPro" id="IPR013103">
    <property type="entry name" value="RVT_2"/>
</dbReference>
<reference evidence="2 3" key="1">
    <citation type="journal article" date="2020" name="Mol. Plant">
        <title>The Chromosome-Based Rubber Tree Genome Provides New Insights into Spurge Genome Evolution and Rubber Biosynthesis.</title>
        <authorList>
            <person name="Liu J."/>
            <person name="Shi C."/>
            <person name="Shi C.C."/>
            <person name="Li W."/>
            <person name="Zhang Q.J."/>
            <person name="Zhang Y."/>
            <person name="Li K."/>
            <person name="Lu H.F."/>
            <person name="Shi C."/>
            <person name="Zhu S.T."/>
            <person name="Xiao Z.Y."/>
            <person name="Nan H."/>
            <person name="Yue Y."/>
            <person name="Zhu X.G."/>
            <person name="Wu Y."/>
            <person name="Hong X.N."/>
            <person name="Fan G.Y."/>
            <person name="Tong Y."/>
            <person name="Zhang D."/>
            <person name="Mao C.L."/>
            <person name="Liu Y.L."/>
            <person name="Hao S.J."/>
            <person name="Liu W.Q."/>
            <person name="Lv M.Q."/>
            <person name="Zhang H.B."/>
            <person name="Liu Y."/>
            <person name="Hu-Tang G.R."/>
            <person name="Wang J.P."/>
            <person name="Wang J.H."/>
            <person name="Sun Y.H."/>
            <person name="Ni S.B."/>
            <person name="Chen W.B."/>
            <person name="Zhang X.C."/>
            <person name="Jiao Y.N."/>
            <person name="Eichler E.E."/>
            <person name="Li G.H."/>
            <person name="Liu X."/>
            <person name="Gao L.Z."/>
        </authorList>
    </citation>
    <scope>NUCLEOTIDE SEQUENCE [LARGE SCALE GENOMIC DNA]</scope>
    <source>
        <strain evidence="3">cv. GT1</strain>
        <tissue evidence="2">Leaf</tissue>
    </source>
</reference>
<sequence length="438" mass="49522">MAFSNAMGTGPPFFNGENYHIWAIKMQAYLKAQSLWDVVENDTEPPALGANPTLAQMKKHEEDVTKKPMALTCLHSALSDVIFTRIMACETPKEAWDKLKAKFEGSERVKTVKLLTLKREFEMLRMKDGEIVKEYSSKLLDTVNKIRLLGQDFGDQKVAEKVSAIEESCDLKSLSIAEVISKLQTHEQRSNMRDEEKSDDGELMIVSIYVDDMLVIGNNTLVMKKFKREMEVVFEMSDLRQMTYFLGMKIHQCNSGIFISQRKYALDILKKFKMERSKSISTPLVYNEKLSKENKGSEVDVSLYRSLIGSLLYLTATRPDLMFAASVLSRFMQSPSQMHLGATKHVLRYIRGTADCGIWYTSVEDGKLIGYSDSDWAGCPDDIKSTAGYVFSMGSEVFSWMSKKQDLVAQSTAEAEYVASAAAANQAIWLRKILSNLY</sequence>
<evidence type="ECO:0000313" key="2">
    <source>
        <dbReference type="EMBL" id="KAF2306807.1"/>
    </source>
</evidence>
<evidence type="ECO:0000259" key="1">
    <source>
        <dbReference type="Pfam" id="PF07727"/>
    </source>
</evidence>
<organism evidence="2 3">
    <name type="scientific">Hevea brasiliensis</name>
    <name type="common">Para rubber tree</name>
    <name type="synonym">Siphonia brasiliensis</name>
    <dbReference type="NCBI Taxonomy" id="3981"/>
    <lineage>
        <taxon>Eukaryota</taxon>
        <taxon>Viridiplantae</taxon>
        <taxon>Streptophyta</taxon>
        <taxon>Embryophyta</taxon>
        <taxon>Tracheophyta</taxon>
        <taxon>Spermatophyta</taxon>
        <taxon>Magnoliopsida</taxon>
        <taxon>eudicotyledons</taxon>
        <taxon>Gunneridae</taxon>
        <taxon>Pentapetalae</taxon>
        <taxon>rosids</taxon>
        <taxon>fabids</taxon>
        <taxon>Malpighiales</taxon>
        <taxon>Euphorbiaceae</taxon>
        <taxon>Crotonoideae</taxon>
        <taxon>Micrandreae</taxon>
        <taxon>Hevea</taxon>
    </lineage>
</organism>
<dbReference type="CDD" id="cd09272">
    <property type="entry name" value="RNase_HI_RT_Ty1"/>
    <property type="match status" value="1"/>
</dbReference>
<proteinExistence type="predicted"/>